<dbReference type="NCBIfam" id="NF033679">
    <property type="entry name" value="DNRLRE_dom"/>
    <property type="match status" value="1"/>
</dbReference>
<sequence length="547" mass="56782">MPEASIAPAPYWSSTCSTSGSGIRVRRVTSDWDSSAVTWDTVPTVTGSGEVVNTGAHGYSSSCPAAYSHWDIDAIVQAWADGAPNYGIQLRAVDETDSLTWRRYRSANYVSGDDAVEPHLTITYEDSELAGITDSANLTTPVISSGTVKDADGNVAAGADVVLYAWPDNESDDALEEGDSVKLQPVAKAVSDSSGGYVLRVASASSLTPEAAADGTVNLETVAYSGSHQALFNFPRTLVTSSSTTAYLAATTDSATATSIDTTPATADLVLDNAPTVTADSGSTEAVDEESTSTPTSVTDDPDSATASAADDAAAAESAASDTTDDTTADAGVTKGCSGSLKKKLGERWVIAGQTYSATTGVKHTFEYSRGADSSLGVGVSTSGAYGSFTGSGSVSKSSSITMDYPEYANHKGVYYKTEYSYGKYLMTCGMGGRGSTISQHYEVRARGYYGGAKTSTAYIPTAKHCAYQQKDTKFSRTTSHAITWSDGASLANVIGIDLSVETGYSSDAMVLYTFNASRYICGTGGAPGGAHPYNFVATTTRSGHTR</sequence>
<dbReference type="RefSeq" id="WP_317769959.1">
    <property type="nucleotide sequence ID" value="NZ_JAWMAJ010000006.1"/>
</dbReference>
<organism evidence="2 3">
    <name type="scientific">Streptomyces prunicolor</name>
    <dbReference type="NCBI Taxonomy" id="67348"/>
    <lineage>
        <taxon>Bacteria</taxon>
        <taxon>Bacillati</taxon>
        <taxon>Actinomycetota</taxon>
        <taxon>Actinomycetes</taxon>
        <taxon>Kitasatosporales</taxon>
        <taxon>Streptomycetaceae</taxon>
        <taxon>Streptomyces</taxon>
    </lineage>
</organism>
<evidence type="ECO:0000313" key="3">
    <source>
        <dbReference type="Proteomes" id="UP001187346"/>
    </source>
</evidence>
<name>A0ABU4F2P8_9ACTN</name>
<comment type="caution">
    <text evidence="2">The sequence shown here is derived from an EMBL/GenBank/DDBJ whole genome shotgun (WGS) entry which is preliminary data.</text>
</comment>
<protein>
    <submittedName>
        <fullName evidence="2">DNRLRE domain-containing protein</fullName>
    </submittedName>
</protein>
<gene>
    <name evidence="2" type="ORF">R5A26_02775</name>
</gene>
<dbReference type="EMBL" id="JAWMAJ010000006">
    <property type="protein sequence ID" value="MDV7214869.1"/>
    <property type="molecule type" value="Genomic_DNA"/>
</dbReference>
<feature type="compositionally biased region" description="Low complexity" evidence="1">
    <location>
        <begin position="292"/>
        <end position="322"/>
    </location>
</feature>
<evidence type="ECO:0000256" key="1">
    <source>
        <dbReference type="SAM" id="MobiDB-lite"/>
    </source>
</evidence>
<dbReference type="Proteomes" id="UP001187346">
    <property type="component" value="Unassembled WGS sequence"/>
</dbReference>
<proteinExistence type="predicted"/>
<reference evidence="2 3" key="1">
    <citation type="submission" date="2023-10" db="EMBL/GenBank/DDBJ databases">
        <title>Characterization of rhizosphere-enriched actinobacteria from wheat plants lab-grown on chernevaya soil.</title>
        <authorList>
            <person name="Tikhonova E.N."/>
            <person name="Konopkin A."/>
            <person name="Kravchenko I.K."/>
        </authorList>
    </citation>
    <scope>NUCLEOTIDE SEQUENCE [LARGE SCALE GENOMIC DNA]</scope>
    <source>
        <strain evidence="2 3">RR29</strain>
    </source>
</reference>
<evidence type="ECO:0000313" key="2">
    <source>
        <dbReference type="EMBL" id="MDV7214869.1"/>
    </source>
</evidence>
<feature type="region of interest" description="Disordered" evidence="1">
    <location>
        <begin position="276"/>
        <end position="333"/>
    </location>
</feature>
<accession>A0ABU4F2P8</accession>
<keyword evidence="3" id="KW-1185">Reference proteome</keyword>